<protein>
    <recommendedName>
        <fullName evidence="4">MARVEL domain-containing protein</fullName>
    </recommendedName>
</protein>
<dbReference type="RefSeq" id="XP_007737397.1">
    <property type="nucleotide sequence ID" value="XM_007739207.1"/>
</dbReference>
<keyword evidence="1" id="KW-0472">Membrane</keyword>
<keyword evidence="1" id="KW-1133">Transmembrane helix</keyword>
<feature type="transmembrane region" description="Helical" evidence="1">
    <location>
        <begin position="65"/>
        <end position="91"/>
    </location>
</feature>
<name>W9XBV5_9EURO</name>
<reference evidence="2 3" key="1">
    <citation type="submission" date="2013-03" db="EMBL/GenBank/DDBJ databases">
        <title>The Genome Sequence of Capronia epimyces CBS 606.96.</title>
        <authorList>
            <consortium name="The Broad Institute Genomics Platform"/>
            <person name="Cuomo C."/>
            <person name="de Hoog S."/>
            <person name="Gorbushina A."/>
            <person name="Walker B."/>
            <person name="Young S.K."/>
            <person name="Zeng Q."/>
            <person name="Gargeya S."/>
            <person name="Fitzgerald M."/>
            <person name="Haas B."/>
            <person name="Abouelleil A."/>
            <person name="Allen A.W."/>
            <person name="Alvarado L."/>
            <person name="Arachchi H.M."/>
            <person name="Berlin A.M."/>
            <person name="Chapman S.B."/>
            <person name="Gainer-Dewar J."/>
            <person name="Goldberg J."/>
            <person name="Griggs A."/>
            <person name="Gujja S."/>
            <person name="Hansen M."/>
            <person name="Howarth C."/>
            <person name="Imamovic A."/>
            <person name="Ireland A."/>
            <person name="Larimer J."/>
            <person name="McCowan C."/>
            <person name="Murphy C."/>
            <person name="Pearson M."/>
            <person name="Poon T.W."/>
            <person name="Priest M."/>
            <person name="Roberts A."/>
            <person name="Saif S."/>
            <person name="Shea T."/>
            <person name="Sisk P."/>
            <person name="Sykes S."/>
            <person name="Wortman J."/>
            <person name="Nusbaum C."/>
            <person name="Birren B."/>
        </authorList>
    </citation>
    <scope>NUCLEOTIDE SEQUENCE [LARGE SCALE GENOMIC DNA]</scope>
    <source>
        <strain evidence="2 3">CBS 606.96</strain>
    </source>
</reference>
<sequence length="130" mass="14821">MAALALLYTATLVFTFDLYPRCFALINMFFSLAFFSCFGALENFDAADNWRGWRSEYGEPYRPCWRAASAFTFLSGFFWLGSVLLACWTPVNKEHQHDPHDNNNHNNFLHFHHRKPSAASGSSTAASEQV</sequence>
<dbReference type="OrthoDB" id="4134168at2759"/>
<dbReference type="HOGENOM" id="CLU_159437_0_0_1"/>
<evidence type="ECO:0000313" key="3">
    <source>
        <dbReference type="Proteomes" id="UP000019478"/>
    </source>
</evidence>
<dbReference type="AlphaFoldDB" id="W9XBV5"/>
<organism evidence="2 3">
    <name type="scientific">Capronia epimyces CBS 606.96</name>
    <dbReference type="NCBI Taxonomy" id="1182542"/>
    <lineage>
        <taxon>Eukaryota</taxon>
        <taxon>Fungi</taxon>
        <taxon>Dikarya</taxon>
        <taxon>Ascomycota</taxon>
        <taxon>Pezizomycotina</taxon>
        <taxon>Eurotiomycetes</taxon>
        <taxon>Chaetothyriomycetidae</taxon>
        <taxon>Chaetothyriales</taxon>
        <taxon>Herpotrichiellaceae</taxon>
        <taxon>Capronia</taxon>
    </lineage>
</organism>
<evidence type="ECO:0000256" key="1">
    <source>
        <dbReference type="SAM" id="Phobius"/>
    </source>
</evidence>
<feature type="transmembrane region" description="Helical" evidence="1">
    <location>
        <begin position="25"/>
        <end position="44"/>
    </location>
</feature>
<dbReference type="EMBL" id="AMGY01000009">
    <property type="protein sequence ID" value="EXJ77952.1"/>
    <property type="molecule type" value="Genomic_DNA"/>
</dbReference>
<gene>
    <name evidence="2" type="ORF">A1O3_09111</name>
</gene>
<comment type="caution">
    <text evidence="2">The sequence shown here is derived from an EMBL/GenBank/DDBJ whole genome shotgun (WGS) entry which is preliminary data.</text>
</comment>
<accession>W9XBV5</accession>
<dbReference type="Proteomes" id="UP000019478">
    <property type="component" value="Unassembled WGS sequence"/>
</dbReference>
<proteinExistence type="predicted"/>
<keyword evidence="1" id="KW-0812">Transmembrane</keyword>
<keyword evidence="3" id="KW-1185">Reference proteome</keyword>
<evidence type="ECO:0000313" key="2">
    <source>
        <dbReference type="EMBL" id="EXJ77952.1"/>
    </source>
</evidence>
<evidence type="ECO:0008006" key="4">
    <source>
        <dbReference type="Google" id="ProtNLM"/>
    </source>
</evidence>
<dbReference type="GeneID" id="19173197"/>